<dbReference type="GO" id="GO:0004641">
    <property type="term" value="F:phosphoribosylformylglycinamidine cyclo-ligase activity"/>
    <property type="evidence" value="ECO:0007669"/>
    <property type="project" value="UniProtKB-EC"/>
</dbReference>
<keyword evidence="27" id="KW-1185">Reference proteome</keyword>
<dbReference type="EMBL" id="KN817530">
    <property type="protein sequence ID" value="KJA25812.1"/>
    <property type="molecule type" value="Genomic_DNA"/>
</dbReference>
<dbReference type="PANTHER" id="PTHR10520">
    <property type="entry name" value="TRIFUNCTIONAL PURINE BIOSYNTHETIC PROTEIN ADENOSINE-3-RELATED"/>
    <property type="match status" value="1"/>
</dbReference>
<keyword evidence="9" id="KW-0963">Cytoplasm</keyword>
<dbReference type="PANTHER" id="PTHR10520:SF12">
    <property type="entry name" value="TRIFUNCTIONAL PURINE BIOSYNTHETIC PROTEIN ADENOSINE-3"/>
    <property type="match status" value="1"/>
</dbReference>
<evidence type="ECO:0000256" key="9">
    <source>
        <dbReference type="ARBA" id="ARBA00022490"/>
    </source>
</evidence>
<reference evidence="27" key="1">
    <citation type="submission" date="2014-04" db="EMBL/GenBank/DDBJ databases">
        <title>Evolutionary Origins and Diversification of the Mycorrhizal Mutualists.</title>
        <authorList>
            <consortium name="DOE Joint Genome Institute"/>
            <consortium name="Mycorrhizal Genomics Consortium"/>
            <person name="Kohler A."/>
            <person name="Kuo A."/>
            <person name="Nagy L.G."/>
            <person name="Floudas D."/>
            <person name="Copeland A."/>
            <person name="Barry K.W."/>
            <person name="Cichocki N."/>
            <person name="Veneault-Fourrey C."/>
            <person name="LaButti K."/>
            <person name="Lindquist E.A."/>
            <person name="Lipzen A."/>
            <person name="Lundell T."/>
            <person name="Morin E."/>
            <person name="Murat C."/>
            <person name="Riley R."/>
            <person name="Ohm R."/>
            <person name="Sun H."/>
            <person name="Tunlid A."/>
            <person name="Henrissat B."/>
            <person name="Grigoriev I.V."/>
            <person name="Hibbett D.S."/>
            <person name="Martin F."/>
        </authorList>
    </citation>
    <scope>NUCLEOTIDE SEQUENCE [LARGE SCALE GENOMIC DNA]</scope>
    <source>
        <strain evidence="27">FD-334 SS-4</strain>
    </source>
</reference>
<dbReference type="Gene3D" id="3.90.650.10">
    <property type="entry name" value="PurM-like C-terminal domain"/>
    <property type="match status" value="1"/>
</dbReference>
<feature type="domain" description="ATP-grasp" evidence="25">
    <location>
        <begin position="112"/>
        <end position="322"/>
    </location>
</feature>
<evidence type="ECO:0000256" key="21">
    <source>
        <dbReference type="ARBA" id="ARBA00033093"/>
    </source>
</evidence>
<dbReference type="SMART" id="SM01209">
    <property type="entry name" value="GARS_A"/>
    <property type="match status" value="1"/>
</dbReference>
<dbReference type="UniPathway" id="UPA00074">
    <property type="reaction ID" value="UER00125"/>
</dbReference>
<comment type="similarity">
    <text evidence="5">Belongs to the AIR synthase family.</text>
</comment>
<dbReference type="PROSITE" id="PS50975">
    <property type="entry name" value="ATP_GRASP"/>
    <property type="match status" value="1"/>
</dbReference>
<dbReference type="HAMAP" id="MF_00741">
    <property type="entry name" value="AIRS"/>
    <property type="match status" value="1"/>
</dbReference>
<dbReference type="GO" id="GO:0005829">
    <property type="term" value="C:cytosol"/>
    <property type="evidence" value="ECO:0007669"/>
    <property type="project" value="TreeGrafter"/>
</dbReference>
<evidence type="ECO:0000256" key="18">
    <source>
        <dbReference type="ARBA" id="ARBA00029444"/>
    </source>
</evidence>
<dbReference type="Pfam" id="PF02769">
    <property type="entry name" value="AIRS_C"/>
    <property type="match status" value="1"/>
</dbReference>
<dbReference type="GO" id="GO:0046872">
    <property type="term" value="F:metal ion binding"/>
    <property type="evidence" value="ECO:0007669"/>
    <property type="project" value="UniProtKB-KW"/>
</dbReference>
<evidence type="ECO:0000256" key="20">
    <source>
        <dbReference type="ARBA" id="ARBA00032931"/>
    </source>
</evidence>
<keyword evidence="13" id="KW-0658">Purine biosynthesis</keyword>
<dbReference type="InterPro" id="IPR020560">
    <property type="entry name" value="PRibGlycinamide_synth_C-dom"/>
</dbReference>
<name>A0A0D2LEA4_HYPSF</name>
<sequence length="775" mass="81516">MALRVLIIGAGGREHALAWKIAKSPVLEHTYVCPGNAGTSQEPKTSNIDDISPDDFPALVAFALKNQISLVIPGPEQPLVDGVETFFRKVGIPVFGPSALAARMEGSKKFSKDFMARHGIPTAEFKTFKSSEVASAIEYVKTCGHRVVLKADGLAGGKGVLIPETTEEAIAGLNDIMVANVFGDAGNEVVIEELLTGPEVSVLALSDGYSIVPLPAAQDHKRIGDGDTGLNTGGMGAYAPAPVATPEILERIMRESLRPTIDGMRKEGFPFLGTLFTGFMLTPSGPKVLEYNVRFGDPETEALMVLLSDDVDLACAEHRLDSVPVSFRDGVAVTVILASEGYPGSYPKGRKITIAEVPPNVVVFHAGTKISGEDVVTAGGRVLAVTSYASTLTEALKSVYAGVDNVNFEGKTYRRDIAHRALTSTKSEGLTYAQAGVSVDAGNALVEAIKPLVRATSRPGADVEIGGFGGVFDLKATGFKDPVLVSGTDGVGTKLRLAVDVGIHNLVGIDLVAMSVNDLLVQGAEPLYFLDYYGCSKLDVPVATQVVEGIAEGCKQAGCALIGGETAEMPGMYQEGDYDLAGFAVGAVERHLILPRADIAPGDVLLGVASSGLHSNGFSLVRKILAVAGIPYTAPCPWQPDVPLGRALLTPTQIYIAQVLPVAQRGLLKGMSHITGGGFTENIPRVLPKTLGCYVDAAAWELPPVFRFLMKHGNVAPLEMARTFNNGIGMVLIVGAAQVDEVMDALKGGPSAVYRIGEVTSTPGVEMRNVLTWAA</sequence>
<dbReference type="EC" id="6.3.4.13" evidence="7"/>
<evidence type="ECO:0000256" key="6">
    <source>
        <dbReference type="ARBA" id="ARBA00013047"/>
    </source>
</evidence>
<evidence type="ECO:0000256" key="8">
    <source>
        <dbReference type="ARBA" id="ARBA00020367"/>
    </source>
</evidence>
<dbReference type="OrthoDB" id="2018833at2759"/>
<dbReference type="FunFam" id="3.90.650.10:FF:000011">
    <property type="entry name" value="Phosphoribosylformylglycinamidine cyclo-ligase"/>
    <property type="match status" value="1"/>
</dbReference>
<dbReference type="GO" id="GO:0004637">
    <property type="term" value="F:phosphoribosylamine-glycine ligase activity"/>
    <property type="evidence" value="ECO:0007669"/>
    <property type="project" value="UniProtKB-EC"/>
</dbReference>
<dbReference type="FunFam" id="3.30.470.20:FF:000018">
    <property type="entry name" value="Trifunctional purine biosynthetic protein adenosine-3"/>
    <property type="match status" value="1"/>
</dbReference>
<dbReference type="Gene3D" id="3.30.1330.10">
    <property type="entry name" value="PurM-like, N-terminal domain"/>
    <property type="match status" value="1"/>
</dbReference>
<accession>A0A0D2LEA4</accession>
<evidence type="ECO:0000256" key="11">
    <source>
        <dbReference type="ARBA" id="ARBA00022723"/>
    </source>
</evidence>
<dbReference type="GO" id="GO:0005524">
    <property type="term" value="F:ATP binding"/>
    <property type="evidence" value="ECO:0007669"/>
    <property type="project" value="UniProtKB-UniRule"/>
</dbReference>
<comment type="similarity">
    <text evidence="18">In the C-terminal section; belongs to the AIR synthase family.</text>
</comment>
<evidence type="ECO:0000313" key="27">
    <source>
        <dbReference type="Proteomes" id="UP000054270"/>
    </source>
</evidence>
<gene>
    <name evidence="26" type="ORF">HYPSUDRAFT_199510</name>
</gene>
<dbReference type="Pfam" id="PF02844">
    <property type="entry name" value="GARS_N"/>
    <property type="match status" value="1"/>
</dbReference>
<dbReference type="InterPro" id="IPR037123">
    <property type="entry name" value="PRibGlycinamide_synth_C_sf"/>
</dbReference>
<evidence type="ECO:0000256" key="24">
    <source>
        <dbReference type="PROSITE-ProRule" id="PRU00409"/>
    </source>
</evidence>
<dbReference type="FunFam" id="3.30.1330.10:FF:000001">
    <property type="entry name" value="Phosphoribosylformylglycinamidine cyclo-ligase"/>
    <property type="match status" value="1"/>
</dbReference>
<dbReference type="InterPro" id="IPR004733">
    <property type="entry name" value="PurM_cligase"/>
</dbReference>
<dbReference type="NCBIfam" id="TIGR00877">
    <property type="entry name" value="purD"/>
    <property type="match status" value="1"/>
</dbReference>
<evidence type="ECO:0000256" key="19">
    <source>
        <dbReference type="ARBA" id="ARBA00031908"/>
    </source>
</evidence>
<evidence type="ECO:0000256" key="12">
    <source>
        <dbReference type="ARBA" id="ARBA00022741"/>
    </source>
</evidence>
<comment type="pathway">
    <text evidence="3">Purine metabolism; IMP biosynthesis via de novo pathway; N(1)-(5-phospho-D-ribosyl)glycinamide from 5-phospho-alpha-D-ribose 1-diphosphate: step 2/2.</text>
</comment>
<dbReference type="AlphaFoldDB" id="A0A0D2LEA4"/>
<evidence type="ECO:0000256" key="5">
    <source>
        <dbReference type="ARBA" id="ARBA00010280"/>
    </source>
</evidence>
<dbReference type="InterPro" id="IPR016188">
    <property type="entry name" value="PurM-like_N"/>
</dbReference>
<evidence type="ECO:0000256" key="17">
    <source>
        <dbReference type="ARBA" id="ARBA00029388"/>
    </source>
</evidence>
<dbReference type="Proteomes" id="UP000054270">
    <property type="component" value="Unassembled WGS sequence"/>
</dbReference>
<dbReference type="Gene3D" id="3.30.1490.20">
    <property type="entry name" value="ATP-grasp fold, A domain"/>
    <property type="match status" value="1"/>
</dbReference>
<dbReference type="InterPro" id="IPR020559">
    <property type="entry name" value="PRibGlycinamide_synth_CS"/>
</dbReference>
<dbReference type="SUPFAM" id="SSF55326">
    <property type="entry name" value="PurM N-terminal domain-like"/>
    <property type="match status" value="1"/>
</dbReference>
<dbReference type="SUPFAM" id="SSF56059">
    <property type="entry name" value="Glutathione synthetase ATP-binding domain-like"/>
    <property type="match status" value="1"/>
</dbReference>
<evidence type="ECO:0000259" key="25">
    <source>
        <dbReference type="PROSITE" id="PS50975"/>
    </source>
</evidence>
<keyword evidence="16" id="KW-0511">Multifunctional enzyme</keyword>
<comment type="similarity">
    <text evidence="4">In the N-terminal section; belongs to the GARS family.</text>
</comment>
<dbReference type="GO" id="GO:0006189">
    <property type="term" value="P:'de novo' IMP biosynthetic process"/>
    <property type="evidence" value="ECO:0007669"/>
    <property type="project" value="UniProtKB-UniPathway"/>
</dbReference>
<dbReference type="STRING" id="945553.A0A0D2LEA4"/>
<dbReference type="InterPro" id="IPR000115">
    <property type="entry name" value="PRibGlycinamide_synth"/>
</dbReference>
<dbReference type="Gene3D" id="3.30.470.20">
    <property type="entry name" value="ATP-grasp fold, B domain"/>
    <property type="match status" value="1"/>
</dbReference>
<evidence type="ECO:0000256" key="7">
    <source>
        <dbReference type="ARBA" id="ARBA00013255"/>
    </source>
</evidence>
<dbReference type="InterPro" id="IPR036921">
    <property type="entry name" value="PurM-like_N_sf"/>
</dbReference>
<dbReference type="NCBIfam" id="TIGR00878">
    <property type="entry name" value="purM"/>
    <property type="match status" value="1"/>
</dbReference>
<dbReference type="InterPro" id="IPR036676">
    <property type="entry name" value="PurM-like_C_sf"/>
</dbReference>
<dbReference type="SMART" id="SM01210">
    <property type="entry name" value="GARS_C"/>
    <property type="match status" value="1"/>
</dbReference>
<comment type="catalytic activity">
    <reaction evidence="23">
        <text>2-formamido-N(1)-(5-O-phospho-beta-D-ribosyl)acetamidine + ATP = 5-amino-1-(5-phospho-beta-D-ribosyl)imidazole + ADP + phosphate + H(+)</text>
        <dbReference type="Rhea" id="RHEA:23032"/>
        <dbReference type="ChEBI" id="CHEBI:15378"/>
        <dbReference type="ChEBI" id="CHEBI:30616"/>
        <dbReference type="ChEBI" id="CHEBI:43474"/>
        <dbReference type="ChEBI" id="CHEBI:137981"/>
        <dbReference type="ChEBI" id="CHEBI:147287"/>
        <dbReference type="ChEBI" id="CHEBI:456216"/>
        <dbReference type="EC" id="6.3.3.1"/>
    </reaction>
</comment>
<dbReference type="SUPFAM" id="SSF56042">
    <property type="entry name" value="PurM C-terminal domain-like"/>
    <property type="match status" value="1"/>
</dbReference>
<organism evidence="26 27">
    <name type="scientific">Hypholoma sublateritium (strain FD-334 SS-4)</name>
    <dbReference type="NCBI Taxonomy" id="945553"/>
    <lineage>
        <taxon>Eukaryota</taxon>
        <taxon>Fungi</taxon>
        <taxon>Dikarya</taxon>
        <taxon>Basidiomycota</taxon>
        <taxon>Agaricomycotina</taxon>
        <taxon>Agaricomycetes</taxon>
        <taxon>Agaricomycetidae</taxon>
        <taxon>Agaricales</taxon>
        <taxon>Agaricineae</taxon>
        <taxon>Strophariaceae</taxon>
        <taxon>Hypholoma</taxon>
    </lineage>
</organism>
<dbReference type="InterPro" id="IPR020562">
    <property type="entry name" value="PRibGlycinamide_synth_N"/>
</dbReference>
<dbReference type="Pfam" id="PF02843">
    <property type="entry name" value="GARS_C"/>
    <property type="match status" value="1"/>
</dbReference>
<evidence type="ECO:0000256" key="10">
    <source>
        <dbReference type="ARBA" id="ARBA00022598"/>
    </source>
</evidence>
<evidence type="ECO:0000256" key="15">
    <source>
        <dbReference type="ARBA" id="ARBA00023211"/>
    </source>
</evidence>
<comment type="catalytic activity">
    <reaction evidence="22">
        <text>5-phospho-beta-D-ribosylamine + glycine + ATP = N(1)-(5-phospho-beta-D-ribosyl)glycinamide + ADP + phosphate + H(+)</text>
        <dbReference type="Rhea" id="RHEA:17453"/>
        <dbReference type="ChEBI" id="CHEBI:15378"/>
        <dbReference type="ChEBI" id="CHEBI:30616"/>
        <dbReference type="ChEBI" id="CHEBI:43474"/>
        <dbReference type="ChEBI" id="CHEBI:57305"/>
        <dbReference type="ChEBI" id="CHEBI:58681"/>
        <dbReference type="ChEBI" id="CHEBI:143788"/>
        <dbReference type="ChEBI" id="CHEBI:456216"/>
        <dbReference type="EC" id="6.3.4.13"/>
    </reaction>
</comment>
<dbReference type="Pfam" id="PF00586">
    <property type="entry name" value="AIRS"/>
    <property type="match status" value="1"/>
</dbReference>
<dbReference type="InterPro" id="IPR016185">
    <property type="entry name" value="PreATP-grasp_dom_sf"/>
</dbReference>
<dbReference type="FunFam" id="3.90.600.10:FF:000001">
    <property type="entry name" value="Trifunctional purine biosynthetic protein adenosine-3"/>
    <property type="match status" value="1"/>
</dbReference>
<keyword evidence="11" id="KW-0479">Metal-binding</keyword>
<dbReference type="CDD" id="cd02196">
    <property type="entry name" value="PurM"/>
    <property type="match status" value="1"/>
</dbReference>
<dbReference type="InterPro" id="IPR010918">
    <property type="entry name" value="PurM-like_C_dom"/>
</dbReference>
<dbReference type="Pfam" id="PF01071">
    <property type="entry name" value="GARS_A"/>
    <property type="match status" value="1"/>
</dbReference>
<dbReference type="OMA" id="EVMQACC"/>
<keyword evidence="14 24" id="KW-0067">ATP-binding</keyword>
<dbReference type="InterPro" id="IPR020561">
    <property type="entry name" value="PRibGlycinamid_synth_ATP-grasp"/>
</dbReference>
<dbReference type="InterPro" id="IPR011761">
    <property type="entry name" value="ATP-grasp"/>
</dbReference>
<evidence type="ECO:0000256" key="23">
    <source>
        <dbReference type="ARBA" id="ARBA00049057"/>
    </source>
</evidence>
<evidence type="ECO:0000256" key="3">
    <source>
        <dbReference type="ARBA" id="ARBA00005174"/>
    </source>
</evidence>
<evidence type="ECO:0000256" key="1">
    <source>
        <dbReference type="ARBA" id="ARBA00004496"/>
    </source>
</evidence>
<evidence type="ECO:0000256" key="14">
    <source>
        <dbReference type="ARBA" id="ARBA00022840"/>
    </source>
</evidence>
<evidence type="ECO:0000256" key="13">
    <source>
        <dbReference type="ARBA" id="ARBA00022755"/>
    </source>
</evidence>
<comment type="pathway">
    <text evidence="2">Purine metabolism; IMP biosynthesis via de novo pathway; 5-amino-1-(5-phospho-D-ribosyl)imidazole from N(2)-formyl-N(1)-(5-phospho-D-ribosyl)glycinamide: step 2/2.</text>
</comment>
<dbReference type="SUPFAM" id="SSF52440">
    <property type="entry name" value="PreATP-grasp domain"/>
    <property type="match status" value="1"/>
</dbReference>
<keyword evidence="10" id="KW-0436">Ligase</keyword>
<keyword evidence="12 24" id="KW-0547">Nucleotide-binding</keyword>
<comment type="subcellular location">
    <subcellularLocation>
        <location evidence="1">Cytoplasm</location>
    </subcellularLocation>
</comment>
<evidence type="ECO:0000313" key="26">
    <source>
        <dbReference type="EMBL" id="KJA25812.1"/>
    </source>
</evidence>
<dbReference type="HAMAP" id="MF_00138">
    <property type="entry name" value="GARS"/>
    <property type="match status" value="1"/>
</dbReference>
<dbReference type="InterPro" id="IPR011054">
    <property type="entry name" value="Rudment_hybrid_motif"/>
</dbReference>
<proteinExistence type="inferred from homology"/>
<dbReference type="PROSITE" id="PS00184">
    <property type="entry name" value="GARS"/>
    <property type="match status" value="1"/>
</dbReference>
<evidence type="ECO:0000256" key="16">
    <source>
        <dbReference type="ARBA" id="ARBA00023268"/>
    </source>
</evidence>
<dbReference type="Gene3D" id="3.40.50.20">
    <property type="match status" value="1"/>
</dbReference>
<evidence type="ECO:0000256" key="4">
    <source>
        <dbReference type="ARBA" id="ARBA00007423"/>
    </source>
</evidence>
<evidence type="ECO:0000256" key="22">
    <source>
        <dbReference type="ARBA" id="ARBA00047843"/>
    </source>
</evidence>
<dbReference type="GO" id="GO:0046084">
    <property type="term" value="P:adenine biosynthetic process"/>
    <property type="evidence" value="ECO:0007669"/>
    <property type="project" value="TreeGrafter"/>
</dbReference>
<comment type="function">
    <text evidence="17">Catalyzes the second and fifth step in the 'de novo' purine biosynthesis pathway; contains phosphoribosylamine--glycine ligase (GARS) and phosphoribosylformylglycinamidine cyclo-ligase (AIRS) activities.</text>
</comment>
<protein>
    <recommendedName>
        <fullName evidence="8">Phosphoribosylformylglycinamidine cyclo-ligase</fullName>
        <ecNumber evidence="6">6.3.3.1</ecNumber>
        <ecNumber evidence="7">6.3.4.13</ecNumber>
    </recommendedName>
    <alternativeName>
        <fullName evidence="20">AIR synthase</fullName>
    </alternativeName>
    <alternativeName>
        <fullName evidence="21">AIRS</fullName>
    </alternativeName>
    <alternativeName>
        <fullName evidence="19">Phosphoribosyl-aminoimidazole synthetase</fullName>
    </alternativeName>
</protein>
<dbReference type="EC" id="6.3.3.1" evidence="6"/>
<dbReference type="Gene3D" id="3.90.600.10">
    <property type="entry name" value="Phosphoribosylglycinamide synthetase, C-terminal domain"/>
    <property type="match status" value="1"/>
</dbReference>
<keyword evidence="15" id="KW-0464">Manganese</keyword>
<dbReference type="SUPFAM" id="SSF51246">
    <property type="entry name" value="Rudiment single hybrid motif"/>
    <property type="match status" value="1"/>
</dbReference>
<dbReference type="InterPro" id="IPR013815">
    <property type="entry name" value="ATP_grasp_subdomain_1"/>
</dbReference>
<dbReference type="FunFam" id="3.40.50.20:FF:000006">
    <property type="entry name" value="Phosphoribosylamine--glycine ligase, chloroplastic"/>
    <property type="match status" value="1"/>
</dbReference>
<evidence type="ECO:0000256" key="2">
    <source>
        <dbReference type="ARBA" id="ARBA00004686"/>
    </source>
</evidence>